<dbReference type="Proteomes" id="UP000033423">
    <property type="component" value="Unassembled WGS sequence"/>
</dbReference>
<sequence>MYHPLPLLATLKLSYPLEIRKNLFFLMVKYDCPDRQAVLFLHFYMVSYNERYVYHIY</sequence>
<evidence type="ECO:0000313" key="2">
    <source>
        <dbReference type="Proteomes" id="UP000033423"/>
    </source>
</evidence>
<accession>A0A0F3GLB6</accession>
<name>A0A0F3GLB6_9BACT</name>
<dbReference type="EMBL" id="LACI01002676">
    <property type="protein sequence ID" value="KJU81473.1"/>
    <property type="molecule type" value="Genomic_DNA"/>
</dbReference>
<reference evidence="1 2" key="1">
    <citation type="submission" date="2015-02" db="EMBL/GenBank/DDBJ databases">
        <title>Single-cell genomics of uncultivated deep-branching MTB reveals a conserved set of magnetosome genes.</title>
        <authorList>
            <person name="Kolinko S."/>
            <person name="Richter M."/>
            <person name="Glockner F.O."/>
            <person name="Brachmann A."/>
            <person name="Schuler D."/>
        </authorList>
    </citation>
    <scope>NUCLEOTIDE SEQUENCE [LARGE SCALE GENOMIC DNA]</scope>
    <source>
        <strain evidence="1">TM-1</strain>
    </source>
</reference>
<evidence type="ECO:0000313" key="1">
    <source>
        <dbReference type="EMBL" id="KJU81473.1"/>
    </source>
</evidence>
<organism evidence="1 2">
    <name type="scientific">Candidatus Magnetobacterium bavaricum</name>
    <dbReference type="NCBI Taxonomy" id="29290"/>
    <lineage>
        <taxon>Bacteria</taxon>
        <taxon>Pseudomonadati</taxon>
        <taxon>Nitrospirota</taxon>
        <taxon>Thermodesulfovibrionia</taxon>
        <taxon>Thermodesulfovibrionales</taxon>
        <taxon>Candidatus Magnetobacteriaceae</taxon>
        <taxon>Candidatus Magnetobacterium</taxon>
    </lineage>
</organism>
<gene>
    <name evidence="1" type="ORF">MBAV_006332</name>
</gene>
<dbReference type="AlphaFoldDB" id="A0A0F3GLB6"/>
<protein>
    <submittedName>
        <fullName evidence="1">Uncharacterized protein</fullName>
    </submittedName>
</protein>
<keyword evidence="2" id="KW-1185">Reference proteome</keyword>
<comment type="caution">
    <text evidence="1">The sequence shown here is derived from an EMBL/GenBank/DDBJ whole genome shotgun (WGS) entry which is preliminary data.</text>
</comment>
<proteinExistence type="predicted"/>